<evidence type="ECO:0000256" key="9">
    <source>
        <dbReference type="ARBA" id="ARBA00023235"/>
    </source>
</evidence>
<sequence>MSAIENLAELRVAEERPEAGYLPPHSLEAEQSVLGGLLLDNAMWDEVADRLAPAMFYQQAHRLVFQAIQGLAERDQPMDVVTVSEALEEARQLEQVGGLAFLAELARNTPSAANVEAYAEIVRDRHALRQLIHTCFTLNQQALMAQGRSATELIEEAEQKLFALTEERNEQLSSMKEMLGEAINVIDRAFNAQGGVTGIPSGLSELDAMTAGWQPGDLIILAGRPSMGKTAMGLGFAEHALTAEDVAGPVFIFSLEMPEAQLMLRLIASLGNVSLQKLRTGKMDDDDWPKVTAAVNRLTQLEGRLLIDDASGISASGLKYRATIKMRVTRQSR</sequence>
<evidence type="ECO:0000256" key="8">
    <source>
        <dbReference type="ARBA" id="ARBA00023125"/>
    </source>
</evidence>
<evidence type="ECO:0000256" key="3">
    <source>
        <dbReference type="ARBA" id="ARBA00022705"/>
    </source>
</evidence>
<evidence type="ECO:0000256" key="2">
    <source>
        <dbReference type="ARBA" id="ARBA00022515"/>
    </source>
</evidence>
<dbReference type="FunFam" id="1.10.860.10:FF:000001">
    <property type="entry name" value="Replicative DNA helicase"/>
    <property type="match status" value="1"/>
</dbReference>
<dbReference type="SUPFAM" id="SSF52540">
    <property type="entry name" value="P-loop containing nucleoside triphosphate hydrolases"/>
    <property type="match status" value="1"/>
</dbReference>
<evidence type="ECO:0000256" key="4">
    <source>
        <dbReference type="ARBA" id="ARBA00022741"/>
    </source>
</evidence>
<evidence type="ECO:0000256" key="6">
    <source>
        <dbReference type="ARBA" id="ARBA00022806"/>
    </source>
</evidence>
<dbReference type="GO" id="GO:0016787">
    <property type="term" value="F:hydrolase activity"/>
    <property type="evidence" value="ECO:0007669"/>
    <property type="project" value="UniProtKB-KW"/>
</dbReference>
<dbReference type="GO" id="GO:0006269">
    <property type="term" value="P:DNA replication, synthesis of primer"/>
    <property type="evidence" value="ECO:0007669"/>
    <property type="project" value="UniProtKB-KW"/>
</dbReference>
<keyword evidence="4" id="KW-0547">Nucleotide-binding</keyword>
<name>A0A4R6GUD9_9GAMM</name>
<evidence type="ECO:0000256" key="11">
    <source>
        <dbReference type="ARBA" id="ARBA00044969"/>
    </source>
</evidence>
<dbReference type="EMBL" id="SNWH01000026">
    <property type="protein sequence ID" value="TDN98847.1"/>
    <property type="molecule type" value="Genomic_DNA"/>
</dbReference>
<feature type="domain" description="SF4 helicase" evidence="14">
    <location>
        <begin position="192"/>
        <end position="333"/>
    </location>
</feature>
<dbReference type="RefSeq" id="WP_133484204.1">
    <property type="nucleotide sequence ID" value="NZ_SNWH01000026.1"/>
</dbReference>
<organism evidence="15 16">
    <name type="scientific">Halomonas ventosae</name>
    <dbReference type="NCBI Taxonomy" id="229007"/>
    <lineage>
        <taxon>Bacteria</taxon>
        <taxon>Pseudomonadati</taxon>
        <taxon>Pseudomonadota</taxon>
        <taxon>Gammaproteobacteria</taxon>
        <taxon>Oceanospirillales</taxon>
        <taxon>Halomonadaceae</taxon>
        <taxon>Halomonas</taxon>
    </lineage>
</organism>
<dbReference type="GO" id="GO:0005829">
    <property type="term" value="C:cytosol"/>
    <property type="evidence" value="ECO:0007669"/>
    <property type="project" value="TreeGrafter"/>
</dbReference>
<dbReference type="PANTHER" id="PTHR30153:SF2">
    <property type="entry name" value="REPLICATIVE DNA HELICASE"/>
    <property type="match status" value="1"/>
</dbReference>
<dbReference type="EC" id="5.6.2.3" evidence="11"/>
<evidence type="ECO:0000259" key="14">
    <source>
        <dbReference type="PROSITE" id="PS51199"/>
    </source>
</evidence>
<dbReference type="PROSITE" id="PS51199">
    <property type="entry name" value="SF4_HELICASE"/>
    <property type="match status" value="1"/>
</dbReference>
<evidence type="ECO:0000256" key="13">
    <source>
        <dbReference type="SAM" id="Coils"/>
    </source>
</evidence>
<protein>
    <recommendedName>
        <fullName evidence="11">DNA 5'-3' helicase</fullName>
        <ecNumber evidence="11">5.6.2.3</ecNumber>
    </recommendedName>
</protein>
<dbReference type="SUPFAM" id="SSF48024">
    <property type="entry name" value="N-terminal domain of DnaB helicase"/>
    <property type="match status" value="1"/>
</dbReference>
<evidence type="ECO:0000256" key="1">
    <source>
        <dbReference type="ARBA" id="ARBA00008428"/>
    </source>
</evidence>
<dbReference type="InterPro" id="IPR007694">
    <property type="entry name" value="DNA_helicase_DnaB-like_C"/>
</dbReference>
<keyword evidence="3" id="KW-0235">DNA replication</keyword>
<dbReference type="OrthoDB" id="9773982at2"/>
<dbReference type="PANTHER" id="PTHR30153">
    <property type="entry name" value="REPLICATIVE DNA HELICASE DNAB"/>
    <property type="match status" value="1"/>
</dbReference>
<dbReference type="AlphaFoldDB" id="A0A4R6GUD9"/>
<dbReference type="InterPro" id="IPR027417">
    <property type="entry name" value="P-loop_NTPase"/>
</dbReference>
<dbReference type="InterPro" id="IPR036185">
    <property type="entry name" value="DNA_heli_DnaB-like_N_sf"/>
</dbReference>
<keyword evidence="6 15" id="KW-0347">Helicase</keyword>
<evidence type="ECO:0000256" key="5">
    <source>
        <dbReference type="ARBA" id="ARBA00022801"/>
    </source>
</evidence>
<evidence type="ECO:0000256" key="7">
    <source>
        <dbReference type="ARBA" id="ARBA00022840"/>
    </source>
</evidence>
<dbReference type="Gene3D" id="3.40.50.300">
    <property type="entry name" value="P-loop containing nucleotide triphosphate hydrolases"/>
    <property type="match status" value="1"/>
</dbReference>
<dbReference type="Pfam" id="PF03796">
    <property type="entry name" value="DnaB_C"/>
    <property type="match status" value="1"/>
</dbReference>
<keyword evidence="7" id="KW-0067">ATP-binding</keyword>
<reference evidence="15 16" key="1">
    <citation type="submission" date="2019-03" db="EMBL/GenBank/DDBJ databases">
        <title>Freshwater and sediment microbial communities from various areas in North America, analyzing microbe dynamics in response to fracking.</title>
        <authorList>
            <person name="Lamendella R."/>
        </authorList>
    </citation>
    <scope>NUCLEOTIDE SEQUENCE [LARGE SCALE GENOMIC DNA]</scope>
    <source>
        <strain evidence="15 16">1_TX</strain>
    </source>
</reference>
<dbReference type="GO" id="GO:0003677">
    <property type="term" value="F:DNA binding"/>
    <property type="evidence" value="ECO:0007669"/>
    <property type="project" value="UniProtKB-KW"/>
</dbReference>
<dbReference type="InterPro" id="IPR007693">
    <property type="entry name" value="DNA_helicase_DnaB-like_N"/>
</dbReference>
<evidence type="ECO:0000256" key="12">
    <source>
        <dbReference type="ARBA" id="ARBA00048954"/>
    </source>
</evidence>
<keyword evidence="13" id="KW-0175">Coiled coil</keyword>
<comment type="similarity">
    <text evidence="1">Belongs to the helicase family. DnaB subfamily.</text>
</comment>
<proteinExistence type="inferred from homology"/>
<dbReference type="GO" id="GO:0043139">
    <property type="term" value="F:5'-3' DNA helicase activity"/>
    <property type="evidence" value="ECO:0007669"/>
    <property type="project" value="UniProtKB-EC"/>
</dbReference>
<evidence type="ECO:0000313" key="16">
    <source>
        <dbReference type="Proteomes" id="UP000295150"/>
    </source>
</evidence>
<comment type="function">
    <text evidence="10">The main replicative DNA helicase, it participates in initiation and elongation during chromosome replication. Travels ahead of the DNA replisome, separating dsDNA into templates for DNA synthesis. A processive ATP-dependent 5'-3' DNA helicase it has DNA-dependent ATPase activity.</text>
</comment>
<feature type="coiled-coil region" evidence="13">
    <location>
        <begin position="147"/>
        <end position="174"/>
    </location>
</feature>
<keyword evidence="9" id="KW-0413">Isomerase</keyword>
<comment type="catalytic activity">
    <reaction evidence="12">
        <text>ATP + H2O = ADP + phosphate + H(+)</text>
        <dbReference type="Rhea" id="RHEA:13065"/>
        <dbReference type="ChEBI" id="CHEBI:15377"/>
        <dbReference type="ChEBI" id="CHEBI:15378"/>
        <dbReference type="ChEBI" id="CHEBI:30616"/>
        <dbReference type="ChEBI" id="CHEBI:43474"/>
        <dbReference type="ChEBI" id="CHEBI:456216"/>
        <dbReference type="EC" id="5.6.2.3"/>
    </reaction>
</comment>
<keyword evidence="16" id="KW-1185">Reference proteome</keyword>
<gene>
    <name evidence="15" type="ORF">DFO68_1261</name>
</gene>
<dbReference type="InterPro" id="IPR016136">
    <property type="entry name" value="DNA_helicase_N/primase_C"/>
</dbReference>
<evidence type="ECO:0000256" key="10">
    <source>
        <dbReference type="ARBA" id="ARBA00044932"/>
    </source>
</evidence>
<dbReference type="Pfam" id="PF00772">
    <property type="entry name" value="DnaB"/>
    <property type="match status" value="1"/>
</dbReference>
<dbReference type="Proteomes" id="UP000295150">
    <property type="component" value="Unassembled WGS sequence"/>
</dbReference>
<dbReference type="GO" id="GO:1990077">
    <property type="term" value="C:primosome complex"/>
    <property type="evidence" value="ECO:0007669"/>
    <property type="project" value="UniProtKB-KW"/>
</dbReference>
<keyword evidence="2" id="KW-0639">Primosome</keyword>
<evidence type="ECO:0000313" key="15">
    <source>
        <dbReference type="EMBL" id="TDN98847.1"/>
    </source>
</evidence>
<accession>A0A4R6GUD9</accession>
<dbReference type="Gene3D" id="1.10.860.10">
    <property type="entry name" value="DNAb Helicase, Chain A"/>
    <property type="match status" value="1"/>
</dbReference>
<keyword evidence="8" id="KW-0238">DNA-binding</keyword>
<dbReference type="GO" id="GO:0005524">
    <property type="term" value="F:ATP binding"/>
    <property type="evidence" value="ECO:0007669"/>
    <property type="project" value="UniProtKB-KW"/>
</dbReference>
<comment type="caution">
    <text evidence="15">The sequence shown here is derived from an EMBL/GenBank/DDBJ whole genome shotgun (WGS) entry which is preliminary data.</text>
</comment>
<keyword evidence="5" id="KW-0378">Hydrolase</keyword>